<name>A0AAD1HK20_9MYCO</name>
<evidence type="ECO:0000259" key="4">
    <source>
        <dbReference type="Pfam" id="PF11887"/>
    </source>
</evidence>
<keyword evidence="2" id="KW-1133">Transmembrane helix</keyword>
<feature type="domain" description="Mce/MlaD" evidence="3">
    <location>
        <begin position="40"/>
        <end position="114"/>
    </location>
</feature>
<keyword evidence="2" id="KW-0472">Membrane</keyword>
<accession>A0AAD1HK20</accession>
<dbReference type="InterPro" id="IPR052336">
    <property type="entry name" value="MlaD_Phospholipid_Transporter"/>
</dbReference>
<dbReference type="PANTHER" id="PTHR33371:SF16">
    <property type="entry name" value="MCE-FAMILY PROTEIN MCE3F"/>
    <property type="match status" value="1"/>
</dbReference>
<keyword evidence="6" id="KW-1185">Reference proteome</keyword>
<feature type="domain" description="Mammalian cell entry C-terminal" evidence="4">
    <location>
        <begin position="121"/>
        <end position="289"/>
    </location>
</feature>
<dbReference type="KEGG" id="maic:MAIC_16050"/>
<evidence type="ECO:0000313" key="6">
    <source>
        <dbReference type="Proteomes" id="UP000467327"/>
    </source>
</evidence>
<protein>
    <submittedName>
        <fullName evidence="5">Virulence factor Mce</fullName>
    </submittedName>
</protein>
<dbReference type="EMBL" id="AP022561">
    <property type="protein sequence ID" value="BBX06802.1"/>
    <property type="molecule type" value="Genomic_DNA"/>
</dbReference>
<keyword evidence="2" id="KW-0812">Transmembrane</keyword>
<dbReference type="AlphaFoldDB" id="A0AAD1HK20"/>
<evidence type="ECO:0000256" key="1">
    <source>
        <dbReference type="SAM" id="MobiDB-lite"/>
    </source>
</evidence>
<dbReference type="InterPro" id="IPR005693">
    <property type="entry name" value="Mce"/>
</dbReference>
<feature type="region of interest" description="Disordered" evidence="1">
    <location>
        <begin position="416"/>
        <end position="466"/>
    </location>
</feature>
<dbReference type="GO" id="GO:0005576">
    <property type="term" value="C:extracellular region"/>
    <property type="evidence" value="ECO:0007669"/>
    <property type="project" value="TreeGrafter"/>
</dbReference>
<sequence length="521" mass="54736">MLTRFIKTQLVIFTIASVVGLGLMVFNYLQAPVFLGIGRITVTLDLPAAGGLYPLSNVTYRGVQIGKVTDVKAVDARYAQATLSLDSNQKIPANLIAQVRSVSAVGEQYVDLQPVDQSPPYLHDGSVIGMGQSRIPQRVGPMLDQLSALVGTIPKDKLTSLLDESFTAFNGAGYDVGSLLDSSSRIAGDLNGVADHTRALIDDSGPLLDGQAATTDSLKTWAHNLAGITGQIRQSDPQVRTLLHTGPGFADEVSALLNQVKPTLPVLLANLTTVGQVLVTYNKSVEQLLVLLPPYIGAIQSSTPVNNPTGDALGDFSITIADPPACTVGFLPRSAWRAPSDTTEVDTPDGLYCKLPQDSPIAVRGARNYPCIEHPGKRAATVQDCDSDKPFEPLALRQHALGPAPLDPNLIAQGIPPDSRVTNDDKIFGPLDGTPMPPAAAPAGPGDTSPPPAEPAPASGAQPVAPSAYTNRPAQQAPVAVARYNPQTGSYMAPDGHLYAQSNLVATATQKSWTDLVMTTG</sequence>
<evidence type="ECO:0000259" key="3">
    <source>
        <dbReference type="Pfam" id="PF02470"/>
    </source>
</evidence>
<reference evidence="5 6" key="1">
    <citation type="journal article" date="2019" name="Emerg. Microbes Infect.">
        <title>Comprehensive subspecies identification of 175 nontuberculous mycobacteria species based on 7547 genomic profiles.</title>
        <authorList>
            <person name="Matsumoto Y."/>
            <person name="Kinjo T."/>
            <person name="Motooka D."/>
            <person name="Nabeya D."/>
            <person name="Jung N."/>
            <person name="Uechi K."/>
            <person name="Horii T."/>
            <person name="Iida T."/>
            <person name="Fujita J."/>
            <person name="Nakamura S."/>
        </authorList>
    </citation>
    <scope>NUCLEOTIDE SEQUENCE [LARGE SCALE GENOMIC DNA]</scope>
    <source>
        <strain evidence="5 6">JCM 6376</strain>
    </source>
</reference>
<dbReference type="Pfam" id="PF02470">
    <property type="entry name" value="MlaD"/>
    <property type="match status" value="1"/>
</dbReference>
<dbReference type="RefSeq" id="WP_115319129.1">
    <property type="nucleotide sequence ID" value="NZ_AP022561.1"/>
</dbReference>
<gene>
    <name evidence="5" type="ORF">MAIC_16050</name>
</gene>
<feature type="transmembrane region" description="Helical" evidence="2">
    <location>
        <begin position="10"/>
        <end position="29"/>
    </location>
</feature>
<evidence type="ECO:0000313" key="5">
    <source>
        <dbReference type="EMBL" id="BBX06802.1"/>
    </source>
</evidence>
<dbReference type="Proteomes" id="UP000467327">
    <property type="component" value="Chromosome"/>
</dbReference>
<dbReference type="NCBIfam" id="TIGR00996">
    <property type="entry name" value="Mtu_fam_mce"/>
    <property type="match status" value="1"/>
</dbReference>
<dbReference type="InterPro" id="IPR003399">
    <property type="entry name" value="Mce/MlaD"/>
</dbReference>
<proteinExistence type="predicted"/>
<dbReference type="InterPro" id="IPR024516">
    <property type="entry name" value="Mce_C"/>
</dbReference>
<dbReference type="Pfam" id="PF11887">
    <property type="entry name" value="Mce4_CUP1"/>
    <property type="match status" value="1"/>
</dbReference>
<evidence type="ECO:0000256" key="2">
    <source>
        <dbReference type="SAM" id="Phobius"/>
    </source>
</evidence>
<organism evidence="5 6">
    <name type="scientific">Mycolicibacterium aichiense</name>
    <dbReference type="NCBI Taxonomy" id="1799"/>
    <lineage>
        <taxon>Bacteria</taxon>
        <taxon>Bacillati</taxon>
        <taxon>Actinomycetota</taxon>
        <taxon>Actinomycetes</taxon>
        <taxon>Mycobacteriales</taxon>
        <taxon>Mycobacteriaceae</taxon>
        <taxon>Mycolicibacterium</taxon>
    </lineage>
</organism>
<dbReference type="PANTHER" id="PTHR33371">
    <property type="entry name" value="INTERMEMBRANE PHOSPHOLIPID TRANSPORT SYSTEM BINDING PROTEIN MLAD-RELATED"/>
    <property type="match status" value="1"/>
</dbReference>